<organism evidence="1 2">
    <name type="scientific">Caballeronia sordidicola</name>
    <name type="common">Burkholderia sordidicola</name>
    <dbReference type="NCBI Taxonomy" id="196367"/>
    <lineage>
        <taxon>Bacteria</taxon>
        <taxon>Pseudomonadati</taxon>
        <taxon>Pseudomonadota</taxon>
        <taxon>Betaproteobacteria</taxon>
        <taxon>Burkholderiales</taxon>
        <taxon>Burkholderiaceae</taxon>
        <taxon>Caballeronia</taxon>
    </lineage>
</organism>
<evidence type="ECO:0000313" key="2">
    <source>
        <dbReference type="Proteomes" id="UP000195221"/>
    </source>
</evidence>
<comment type="caution">
    <text evidence="1">The sequence shown here is derived from an EMBL/GenBank/DDBJ whole genome shotgun (WGS) entry which is preliminary data.</text>
</comment>
<dbReference type="EMBL" id="NBTZ01000083">
    <property type="protein sequence ID" value="OTP72840.1"/>
    <property type="molecule type" value="Genomic_DNA"/>
</dbReference>
<dbReference type="Proteomes" id="UP000195221">
    <property type="component" value="Unassembled WGS sequence"/>
</dbReference>
<reference evidence="1 2" key="1">
    <citation type="submission" date="2017-03" db="EMBL/GenBank/DDBJ databases">
        <title>Genome analysis of strain PAMC 26577.</title>
        <authorList>
            <person name="Oh H.-M."/>
            <person name="Yang J.-A."/>
        </authorList>
    </citation>
    <scope>NUCLEOTIDE SEQUENCE [LARGE SCALE GENOMIC DNA]</scope>
    <source>
        <strain evidence="1 2">PAMC 26577</strain>
    </source>
</reference>
<gene>
    <name evidence="1" type="ORF">PAMC26577_19755</name>
</gene>
<sequence length="39" mass="4184">MATNLVASVEAVHFRVGDSIRELGGSNSGYVGLELKYGW</sequence>
<evidence type="ECO:0000313" key="1">
    <source>
        <dbReference type="EMBL" id="OTP72840.1"/>
    </source>
</evidence>
<proteinExistence type="predicted"/>
<accession>A0A242MNT3</accession>
<name>A0A242MNT3_CABSO</name>
<protein>
    <submittedName>
        <fullName evidence="1">Uncharacterized protein</fullName>
    </submittedName>
</protein>
<dbReference type="AlphaFoldDB" id="A0A242MNT3"/>